<evidence type="ECO:0000313" key="7">
    <source>
        <dbReference type="Proteomes" id="UP000230184"/>
    </source>
</evidence>
<evidence type="ECO:0000256" key="2">
    <source>
        <dbReference type="ARBA" id="ARBA00022980"/>
    </source>
</evidence>
<name>A0A2M6YVE1_9BACT</name>
<gene>
    <name evidence="6" type="primary">rplJ</name>
    <name evidence="6" type="ORF">COT02_00720</name>
</gene>
<dbReference type="InterPro" id="IPR043141">
    <property type="entry name" value="Ribosomal_uL10-like_sf"/>
</dbReference>
<dbReference type="Gene3D" id="6.10.250.290">
    <property type="match status" value="1"/>
</dbReference>
<keyword evidence="2 6" id="KW-0689">Ribosomal protein</keyword>
<dbReference type="CDD" id="cd05797">
    <property type="entry name" value="Ribosomal_L10"/>
    <property type="match status" value="1"/>
</dbReference>
<sequence length="177" mass="20139">MANSNKKNQVETISEIVEKNQNILLIKIGKTTHQSLETLRKELLKSNSKIKVIKNTLFEKAINKIAIKNEIYKNLKKQFLPLKETAGLVTLSEKWNEGLKAVYTFAKKDASLSLRMSLLDKTLYDSAKTIQMAELPSKEELLGKIIGSMKSPMSKFVYALKFNTNKLVYILKQKSTN</sequence>
<dbReference type="NCBIfam" id="NF000955">
    <property type="entry name" value="PRK00099.1-1"/>
    <property type="match status" value="1"/>
</dbReference>
<dbReference type="InterPro" id="IPR047865">
    <property type="entry name" value="Ribosomal_uL10_bac_type"/>
</dbReference>
<keyword evidence="3" id="KW-0687">Ribonucleoprotein</keyword>
<reference evidence="7" key="1">
    <citation type="submission" date="2017-09" db="EMBL/GenBank/DDBJ databases">
        <title>Depth-based differentiation of microbial function through sediment-hosted aquifers and enrichment of novel symbionts in the deep terrestrial subsurface.</title>
        <authorList>
            <person name="Probst A.J."/>
            <person name="Ladd B."/>
            <person name="Jarett J.K."/>
            <person name="Geller-Mcgrath D.E."/>
            <person name="Sieber C.M.K."/>
            <person name="Emerson J.B."/>
            <person name="Anantharaman K."/>
            <person name="Thomas B.C."/>
            <person name="Malmstrom R."/>
            <person name="Stieglmeier M."/>
            <person name="Klingl A."/>
            <person name="Woyke T."/>
            <person name="Ryan C.M."/>
            <person name="Banfield J.F."/>
        </authorList>
    </citation>
    <scope>NUCLEOTIDE SEQUENCE [LARGE SCALE GENOMIC DNA]</scope>
</reference>
<comment type="caution">
    <text evidence="6">The sequence shown here is derived from an EMBL/GenBank/DDBJ whole genome shotgun (WGS) entry which is preliminary data.</text>
</comment>
<evidence type="ECO:0000256" key="4">
    <source>
        <dbReference type="ARBA" id="ARBA00035202"/>
    </source>
</evidence>
<dbReference type="GO" id="GO:1990904">
    <property type="term" value="C:ribonucleoprotein complex"/>
    <property type="evidence" value="ECO:0007669"/>
    <property type="project" value="UniProtKB-KW"/>
</dbReference>
<dbReference type="PANTHER" id="PTHR11560">
    <property type="entry name" value="39S RIBOSOMAL PROTEIN L10, MITOCHONDRIAL"/>
    <property type="match status" value="1"/>
</dbReference>
<dbReference type="InterPro" id="IPR001790">
    <property type="entry name" value="Ribosomal_uL10"/>
</dbReference>
<proteinExistence type="inferred from homology"/>
<dbReference type="EMBL" id="PEWY01000017">
    <property type="protein sequence ID" value="PIU37478.1"/>
    <property type="molecule type" value="Genomic_DNA"/>
</dbReference>
<evidence type="ECO:0000256" key="1">
    <source>
        <dbReference type="ARBA" id="ARBA00008889"/>
    </source>
</evidence>
<dbReference type="SUPFAM" id="SSF160369">
    <property type="entry name" value="Ribosomal protein L10-like"/>
    <property type="match status" value="1"/>
</dbReference>
<dbReference type="GO" id="GO:0005840">
    <property type="term" value="C:ribosome"/>
    <property type="evidence" value="ECO:0007669"/>
    <property type="project" value="UniProtKB-KW"/>
</dbReference>
<dbReference type="AlphaFoldDB" id="A0A2M6YVE1"/>
<comment type="similarity">
    <text evidence="1">Belongs to the universal ribosomal protein uL10 family.</text>
</comment>
<accession>A0A2M6YVE1</accession>
<evidence type="ECO:0000256" key="3">
    <source>
        <dbReference type="ARBA" id="ARBA00023274"/>
    </source>
</evidence>
<dbReference type="Pfam" id="PF00466">
    <property type="entry name" value="Ribosomal_L10"/>
    <property type="match status" value="1"/>
</dbReference>
<protein>
    <recommendedName>
        <fullName evidence="4">Large ribosomal subunit protein uL10</fullName>
    </recommendedName>
    <alternativeName>
        <fullName evidence="5">50S ribosomal protein L10</fullName>
    </alternativeName>
</protein>
<dbReference type="Gene3D" id="3.30.70.1730">
    <property type="match status" value="1"/>
</dbReference>
<organism evidence="6 7">
    <name type="scientific">Candidatus Roizmanbacteria bacterium CG07_land_8_20_14_0_80_34_15</name>
    <dbReference type="NCBI Taxonomy" id="1974849"/>
    <lineage>
        <taxon>Bacteria</taxon>
        <taxon>Candidatus Roizmaniibacteriota</taxon>
    </lineage>
</organism>
<evidence type="ECO:0000256" key="5">
    <source>
        <dbReference type="ARBA" id="ARBA00035502"/>
    </source>
</evidence>
<dbReference type="Proteomes" id="UP000230184">
    <property type="component" value="Unassembled WGS sequence"/>
</dbReference>
<evidence type="ECO:0000313" key="6">
    <source>
        <dbReference type="EMBL" id="PIU37478.1"/>
    </source>
</evidence>